<dbReference type="InterPro" id="IPR018764">
    <property type="entry name" value="RskA_C"/>
</dbReference>
<feature type="compositionally biased region" description="Basic and acidic residues" evidence="1">
    <location>
        <begin position="1"/>
        <end position="17"/>
    </location>
</feature>
<organism evidence="3 4">
    <name type="scientific">Methylorubrum extorquens DSM 13060</name>
    <dbReference type="NCBI Taxonomy" id="882800"/>
    <lineage>
        <taxon>Bacteria</taxon>
        <taxon>Pseudomonadati</taxon>
        <taxon>Pseudomonadota</taxon>
        <taxon>Alphaproteobacteria</taxon>
        <taxon>Hyphomicrobiales</taxon>
        <taxon>Methylobacteriaceae</taxon>
        <taxon>Methylorubrum</taxon>
    </lineage>
</organism>
<feature type="domain" description="Anti-sigma K factor RskA C-terminal" evidence="2">
    <location>
        <begin position="46"/>
        <end position="96"/>
    </location>
</feature>
<protein>
    <submittedName>
        <fullName evidence="3">Anti-sigma-K factor RskA</fullName>
    </submittedName>
</protein>
<accession>H1KVE1</accession>
<dbReference type="Proteomes" id="UP000004382">
    <property type="component" value="Unassembled WGS sequence"/>
</dbReference>
<proteinExistence type="predicted"/>
<name>H1KVE1_METEX</name>
<comment type="caution">
    <text evidence="3">The sequence shown here is derived from an EMBL/GenBank/DDBJ whole genome shotgun (WGS) entry which is preliminary data.</text>
</comment>
<dbReference type="Pfam" id="PF10099">
    <property type="entry name" value="RskA_C"/>
    <property type="match status" value="1"/>
</dbReference>
<evidence type="ECO:0000259" key="2">
    <source>
        <dbReference type="Pfam" id="PF10099"/>
    </source>
</evidence>
<dbReference type="EMBL" id="AGJK01000487">
    <property type="protein sequence ID" value="EHP74581.1"/>
    <property type="molecule type" value="Genomic_DNA"/>
</dbReference>
<dbReference type="AlphaFoldDB" id="H1KVE1"/>
<dbReference type="PATRIC" id="fig|882800.3.peg.6264"/>
<feature type="compositionally biased region" description="Basic and acidic residues" evidence="1">
    <location>
        <begin position="25"/>
        <end position="45"/>
    </location>
</feature>
<feature type="region of interest" description="Disordered" evidence="1">
    <location>
        <begin position="1"/>
        <end position="95"/>
    </location>
</feature>
<gene>
    <name evidence="3" type="ORF">MetexDRAFT_6601</name>
</gene>
<reference evidence="3 4" key="1">
    <citation type="submission" date="2011-09" db="EMBL/GenBank/DDBJ databases">
        <title>The draft genome of Methylobacterium extorquens DSM 13060.</title>
        <authorList>
            <consortium name="US DOE Joint Genome Institute (JGI-PGF)"/>
            <person name="Lucas S."/>
            <person name="Han J."/>
            <person name="Lapidus A."/>
            <person name="Cheng J.-F."/>
            <person name="Goodwin L."/>
            <person name="Pitluck S."/>
            <person name="Peters L."/>
            <person name="Land M.L."/>
            <person name="Hauser L."/>
            <person name="Koskimaki J."/>
            <person name="Halonen O."/>
            <person name="Pirttila A."/>
            <person name="Frank C."/>
            <person name="Woyke T.J."/>
        </authorList>
    </citation>
    <scope>NUCLEOTIDE SEQUENCE [LARGE SCALE GENOMIC DNA]</scope>
    <source>
        <strain evidence="3 4">DSM 13060</strain>
    </source>
</reference>
<evidence type="ECO:0000313" key="3">
    <source>
        <dbReference type="EMBL" id="EHP74581.1"/>
    </source>
</evidence>
<evidence type="ECO:0000313" key="4">
    <source>
        <dbReference type="Proteomes" id="UP000004382"/>
    </source>
</evidence>
<sequence>MPSELGRDEAGCADGHEAQPASETGKADRPGKGKAGNEFEHDRRGPKSQPKPIGLVEGEATRIRLPPEAGRGGDGVIAVSVEPPGGSPTGKPTGQVIYTGKLIRE</sequence>
<evidence type="ECO:0000256" key="1">
    <source>
        <dbReference type="SAM" id="MobiDB-lite"/>
    </source>
</evidence>
<dbReference type="GO" id="GO:0005886">
    <property type="term" value="C:plasma membrane"/>
    <property type="evidence" value="ECO:0007669"/>
    <property type="project" value="InterPro"/>
</dbReference>